<sequence>MEEKEHKVVTEFLEIMNKINFFTRLKPENRIDNSFSVTLKVSSYNELQLMISDLLKASIMVLQDNSTNINAMTLVEIAFQLLPQDEMGLLDDLHKIHLKA</sequence>
<reference evidence="2" key="1">
    <citation type="journal article" date="2019" name="Syst. Appl. Microbiol.">
        <title>Flavobacterium circumlabens sp. nov. and Flavobacterium cupreum sp. nov., two psychrotrophic species isolated from Antarctic environmental samples.</title>
        <authorList>
            <person name="Kralova S."/>
            <person name="Busse H.-J."/>
            <person name="Svec P."/>
            <person name="Maslanova I."/>
            <person name="Stankova E."/>
            <person name="Bartak M."/>
            <person name="Sedlacek I."/>
        </authorList>
    </citation>
    <scope>NUCLEOTIDE SEQUENCE [LARGE SCALE GENOMIC DNA]</scope>
    <source>
        <strain evidence="2">CCM 8825</strain>
    </source>
</reference>
<dbReference type="OrthoDB" id="1358284at2"/>
<proteinExistence type="predicted"/>
<comment type="caution">
    <text evidence="1">The sequence shown here is derived from an EMBL/GenBank/DDBJ whole genome shotgun (WGS) entry which is preliminary data.</text>
</comment>
<keyword evidence="2" id="KW-1185">Reference proteome</keyword>
<dbReference type="EMBL" id="QWDM01000002">
    <property type="protein sequence ID" value="RUT71725.1"/>
    <property type="molecule type" value="Genomic_DNA"/>
</dbReference>
<dbReference type="AlphaFoldDB" id="A0A434ABH5"/>
<accession>A0A434ABH5</accession>
<organism evidence="1 2">
    <name type="scientific">Flavobacterium cupreum</name>
    <dbReference type="NCBI Taxonomy" id="2133766"/>
    <lineage>
        <taxon>Bacteria</taxon>
        <taxon>Pseudomonadati</taxon>
        <taxon>Bacteroidota</taxon>
        <taxon>Flavobacteriia</taxon>
        <taxon>Flavobacteriales</taxon>
        <taxon>Flavobacteriaceae</taxon>
        <taxon>Flavobacterium</taxon>
    </lineage>
</organism>
<dbReference type="Proteomes" id="UP000288102">
    <property type="component" value="Unassembled WGS sequence"/>
</dbReference>
<evidence type="ECO:0000313" key="1">
    <source>
        <dbReference type="EMBL" id="RUT71725.1"/>
    </source>
</evidence>
<name>A0A434ABH5_9FLAO</name>
<protein>
    <submittedName>
        <fullName evidence="1">Uncharacterized protein</fullName>
    </submittedName>
</protein>
<gene>
    <name evidence="1" type="ORF">D0817_03310</name>
</gene>
<dbReference type="RefSeq" id="WP_127336975.1">
    <property type="nucleotide sequence ID" value="NZ_QWDM01000002.1"/>
</dbReference>
<evidence type="ECO:0000313" key="2">
    <source>
        <dbReference type="Proteomes" id="UP000288102"/>
    </source>
</evidence>